<dbReference type="PANTHER" id="PTHR22762:SF133">
    <property type="entry name" value="P-TYPE DOMAIN-CONTAINING PROTEIN"/>
    <property type="match status" value="1"/>
</dbReference>
<dbReference type="SUPFAM" id="SSF51011">
    <property type="entry name" value="Glycosyl hydrolase domain"/>
    <property type="match status" value="1"/>
</dbReference>
<evidence type="ECO:0000259" key="7">
    <source>
        <dbReference type="Pfam" id="PF01055"/>
    </source>
</evidence>
<gene>
    <name evidence="9" type="ORF">IFM89_002942</name>
</gene>
<keyword evidence="4" id="KW-0325">Glycoprotein</keyword>
<feature type="domain" description="Glycosyl hydrolase family 31 C-terminal" evidence="8">
    <location>
        <begin position="126"/>
        <end position="215"/>
    </location>
</feature>
<keyword evidence="3 6" id="KW-0378">Hydrolase</keyword>
<dbReference type="EMBL" id="JADFTS010000002">
    <property type="protein sequence ID" value="KAF9618947.1"/>
    <property type="molecule type" value="Genomic_DNA"/>
</dbReference>
<evidence type="ECO:0000313" key="10">
    <source>
        <dbReference type="Proteomes" id="UP000631114"/>
    </source>
</evidence>
<dbReference type="InterPro" id="IPR000322">
    <property type="entry name" value="Glyco_hydro_31_TIM"/>
</dbReference>
<dbReference type="Gene3D" id="3.20.20.80">
    <property type="entry name" value="Glycosidases"/>
    <property type="match status" value="1"/>
</dbReference>
<evidence type="ECO:0000256" key="5">
    <source>
        <dbReference type="ARBA" id="ARBA00023295"/>
    </source>
</evidence>
<evidence type="ECO:0000256" key="2">
    <source>
        <dbReference type="ARBA" id="ARBA00022729"/>
    </source>
</evidence>
<organism evidence="9 10">
    <name type="scientific">Coptis chinensis</name>
    <dbReference type="NCBI Taxonomy" id="261450"/>
    <lineage>
        <taxon>Eukaryota</taxon>
        <taxon>Viridiplantae</taxon>
        <taxon>Streptophyta</taxon>
        <taxon>Embryophyta</taxon>
        <taxon>Tracheophyta</taxon>
        <taxon>Spermatophyta</taxon>
        <taxon>Magnoliopsida</taxon>
        <taxon>Ranunculales</taxon>
        <taxon>Ranunculaceae</taxon>
        <taxon>Coptidoideae</taxon>
        <taxon>Coptis</taxon>
    </lineage>
</organism>
<evidence type="ECO:0008006" key="11">
    <source>
        <dbReference type="Google" id="ProtNLM"/>
    </source>
</evidence>
<evidence type="ECO:0000256" key="6">
    <source>
        <dbReference type="RuleBase" id="RU361185"/>
    </source>
</evidence>
<dbReference type="OrthoDB" id="1916855at2759"/>
<evidence type="ECO:0000259" key="8">
    <source>
        <dbReference type="Pfam" id="PF21365"/>
    </source>
</evidence>
<keyword evidence="5 6" id="KW-0326">Glycosidase</keyword>
<dbReference type="Pfam" id="PF21365">
    <property type="entry name" value="Glyco_hydro_31_3rd"/>
    <property type="match status" value="1"/>
</dbReference>
<dbReference type="SUPFAM" id="SSF51445">
    <property type="entry name" value="(Trans)glycosidases"/>
    <property type="match status" value="1"/>
</dbReference>
<dbReference type="Gene3D" id="2.60.40.1180">
    <property type="entry name" value="Golgi alpha-mannosidase II"/>
    <property type="match status" value="2"/>
</dbReference>
<dbReference type="GO" id="GO:0004553">
    <property type="term" value="F:hydrolase activity, hydrolyzing O-glycosyl compounds"/>
    <property type="evidence" value="ECO:0007669"/>
    <property type="project" value="InterPro"/>
</dbReference>
<dbReference type="InterPro" id="IPR013780">
    <property type="entry name" value="Glyco_hydro_b"/>
</dbReference>
<dbReference type="InterPro" id="IPR017853">
    <property type="entry name" value="GH"/>
</dbReference>
<protein>
    <recommendedName>
        <fullName evidence="11">Alpha-glucosidase</fullName>
    </recommendedName>
</protein>
<evidence type="ECO:0000256" key="3">
    <source>
        <dbReference type="ARBA" id="ARBA00022801"/>
    </source>
</evidence>
<dbReference type="AlphaFoldDB" id="A0A835IMG9"/>
<dbReference type="Proteomes" id="UP000631114">
    <property type="component" value="Unassembled WGS sequence"/>
</dbReference>
<evidence type="ECO:0000313" key="9">
    <source>
        <dbReference type="EMBL" id="KAF9618947.1"/>
    </source>
</evidence>
<dbReference type="InterPro" id="IPR048395">
    <property type="entry name" value="Glyco_hydro_31_C"/>
</dbReference>
<dbReference type="Pfam" id="PF01055">
    <property type="entry name" value="Glyco_hydro_31_2nd"/>
    <property type="match status" value="1"/>
</dbReference>
<evidence type="ECO:0000256" key="1">
    <source>
        <dbReference type="ARBA" id="ARBA00007806"/>
    </source>
</evidence>
<dbReference type="FunFam" id="2.60.40.1180:FF:000044">
    <property type="entry name" value="Alpha-glucosidase 1"/>
    <property type="match status" value="1"/>
</dbReference>
<reference evidence="9 10" key="1">
    <citation type="submission" date="2020-10" db="EMBL/GenBank/DDBJ databases">
        <title>The Coptis chinensis genome and diversification of protoberbering-type alkaloids.</title>
        <authorList>
            <person name="Wang B."/>
            <person name="Shu S."/>
            <person name="Song C."/>
            <person name="Liu Y."/>
        </authorList>
    </citation>
    <scope>NUCLEOTIDE SEQUENCE [LARGE SCALE GENOMIC DNA]</scope>
    <source>
        <strain evidence="9">HL-2020</strain>
        <tissue evidence="9">Leaf</tissue>
    </source>
</reference>
<sequence>MSSIRHRSTFVGSGKYTAHWTGDNAATWDDLQYSIPSILNSGLFGIPMVGADICGFSRNTTEELFRRWIQLGAFYPFARDHSEKFTIRQELYLWDSVAESAKKSLGLQYRLLPYFYTLMNEAHTKGVQIARPLFFSFPEDVQTYSISSQFLLGKGIMVSPVLKQGEVSVDTYFPAGTWFNLFNFLKSVSVKSGSYINLDSSPDSINVHVREGNILAMQGEAYTTELARKTAFHLLVAVNNSGNANGEVFLDDGEELEMGKDGGNQSLVKFSSELLGDEVKIKLEVVNGKFVVGQKWIIKKMSQYSLDIWTLFLINITAT</sequence>
<name>A0A835IMG9_9MAGN</name>
<keyword evidence="10" id="KW-1185">Reference proteome</keyword>
<dbReference type="PANTHER" id="PTHR22762">
    <property type="entry name" value="ALPHA-GLUCOSIDASE"/>
    <property type="match status" value="1"/>
</dbReference>
<evidence type="ECO:0000256" key="4">
    <source>
        <dbReference type="ARBA" id="ARBA00023180"/>
    </source>
</evidence>
<proteinExistence type="inferred from homology"/>
<feature type="domain" description="Glycoside hydrolase family 31 TIM barrel" evidence="7">
    <location>
        <begin position="6"/>
        <end position="118"/>
    </location>
</feature>
<dbReference type="GO" id="GO:0005975">
    <property type="term" value="P:carbohydrate metabolic process"/>
    <property type="evidence" value="ECO:0007669"/>
    <property type="project" value="InterPro"/>
</dbReference>
<accession>A0A835IMG9</accession>
<comment type="similarity">
    <text evidence="1 6">Belongs to the glycosyl hydrolase 31 family.</text>
</comment>
<keyword evidence="2" id="KW-0732">Signal</keyword>
<comment type="caution">
    <text evidence="9">The sequence shown here is derived from an EMBL/GenBank/DDBJ whole genome shotgun (WGS) entry which is preliminary data.</text>
</comment>